<protein>
    <submittedName>
        <fullName evidence="1">Uncharacterized protein</fullName>
    </submittedName>
</protein>
<evidence type="ECO:0000313" key="1">
    <source>
        <dbReference type="EMBL" id="MFB9676832.1"/>
    </source>
</evidence>
<dbReference type="EMBL" id="JBHMBS010000006">
    <property type="protein sequence ID" value="MFB9676832.1"/>
    <property type="molecule type" value="Genomic_DNA"/>
</dbReference>
<evidence type="ECO:0000313" key="2">
    <source>
        <dbReference type="Proteomes" id="UP001589610"/>
    </source>
</evidence>
<proteinExistence type="predicted"/>
<comment type="caution">
    <text evidence="1">The sequence shown here is derived from an EMBL/GenBank/DDBJ whole genome shotgun (WGS) entry which is preliminary data.</text>
</comment>
<dbReference type="RefSeq" id="WP_386157072.1">
    <property type="nucleotide sequence ID" value="NZ_JBHMBS010000006.1"/>
</dbReference>
<reference evidence="1 2" key="1">
    <citation type="submission" date="2024-09" db="EMBL/GenBank/DDBJ databases">
        <authorList>
            <person name="Sun Q."/>
            <person name="Mori K."/>
        </authorList>
    </citation>
    <scope>NUCLEOTIDE SEQUENCE [LARGE SCALE GENOMIC DNA]</scope>
    <source>
        <strain evidence="1 2">JCM 3028</strain>
    </source>
</reference>
<dbReference type="Proteomes" id="UP001589610">
    <property type="component" value="Unassembled WGS sequence"/>
</dbReference>
<name>A0ABV5TCR0_9ACTN</name>
<sequence length="72" mass="8473">MVYHHDGEHVGRVGEEAFQDYAPDLDPDDAGFRELVEYYLILAGRITGRFLDRDWFATSRVLHRVPRDAWPR</sequence>
<gene>
    <name evidence="1" type="ORF">ACFFRH_15215</name>
</gene>
<keyword evidence="2" id="KW-1185">Reference proteome</keyword>
<accession>A0ABV5TCR0</accession>
<organism evidence="1 2">
    <name type="scientific">Streptosporangium vulgare</name>
    <dbReference type="NCBI Taxonomy" id="46190"/>
    <lineage>
        <taxon>Bacteria</taxon>
        <taxon>Bacillati</taxon>
        <taxon>Actinomycetota</taxon>
        <taxon>Actinomycetes</taxon>
        <taxon>Streptosporangiales</taxon>
        <taxon>Streptosporangiaceae</taxon>
        <taxon>Streptosporangium</taxon>
    </lineage>
</organism>